<feature type="transmembrane region" description="Helical" evidence="1">
    <location>
        <begin position="36"/>
        <end position="53"/>
    </location>
</feature>
<reference evidence="2" key="1">
    <citation type="journal article" date="2018" name="Genome Biol. Evol.">
        <title>Genomics and development of Lentinus tigrinus, a white-rot wood-decaying mushroom with dimorphic fruiting bodies.</title>
        <authorList>
            <person name="Wu B."/>
            <person name="Xu Z."/>
            <person name="Knudson A."/>
            <person name="Carlson A."/>
            <person name="Chen N."/>
            <person name="Kovaka S."/>
            <person name="LaButti K."/>
            <person name="Lipzen A."/>
            <person name="Pennachio C."/>
            <person name="Riley R."/>
            <person name="Schakwitz W."/>
            <person name="Umezawa K."/>
            <person name="Ohm R.A."/>
            <person name="Grigoriev I.V."/>
            <person name="Nagy L.G."/>
            <person name="Gibbons J."/>
            <person name="Hibbett D."/>
        </authorList>
    </citation>
    <scope>NUCLEOTIDE SEQUENCE [LARGE SCALE GENOMIC DNA]</scope>
    <source>
        <strain evidence="2">ALCF2SS1-6</strain>
    </source>
</reference>
<sequence>MLETVQSKGAYAIIVSDAAEIVLFVPPSHSATPRVTGVYTIFFTFALLILTTFKKPLPVDVGTVVAISVLYVVCMAHCSAVTTDRHTTFTSGWPIPSGREMSGLLRVTDILYKTCAFLSQLIMIHRCWAVWDYRHTVVFIPLLMAIAGFVCAILGPARLSVADFVSPFVAPRIQALDLVFSVLSLLVFALTTYLIILRLRRVSAPVRNVQSMESLVWSLVGACIEAGALLVLAQLAVVILLAIGHPAIIIAESLASQVYGIAPTMMIIRLGLSLLPRGQRFNSSSPQFSTFLGTFYGPDTDTDEMEDRDIELARPYASAESGCCSGKPA</sequence>
<feature type="transmembrane region" description="Helical" evidence="1">
    <location>
        <begin position="65"/>
        <end position="83"/>
    </location>
</feature>
<keyword evidence="1" id="KW-0472">Membrane</keyword>
<evidence type="ECO:0000256" key="1">
    <source>
        <dbReference type="SAM" id="Phobius"/>
    </source>
</evidence>
<name>A0A5C2SPR6_9APHY</name>
<feature type="transmembrane region" description="Helical" evidence="1">
    <location>
        <begin position="216"/>
        <end position="244"/>
    </location>
</feature>
<evidence type="ECO:0000313" key="2">
    <source>
        <dbReference type="EMBL" id="RPD65640.1"/>
    </source>
</evidence>
<keyword evidence="1" id="KW-1133">Transmembrane helix</keyword>
<dbReference type="AlphaFoldDB" id="A0A5C2SPR6"/>
<feature type="transmembrane region" description="Helical" evidence="1">
    <location>
        <begin position="256"/>
        <end position="275"/>
    </location>
</feature>
<protein>
    <submittedName>
        <fullName evidence="2">Uncharacterized protein</fullName>
    </submittedName>
</protein>
<gene>
    <name evidence="2" type="ORF">L227DRAFT_607116</name>
</gene>
<keyword evidence="1" id="KW-0812">Transmembrane</keyword>
<accession>A0A5C2SPR6</accession>
<feature type="transmembrane region" description="Helical" evidence="1">
    <location>
        <begin position="175"/>
        <end position="196"/>
    </location>
</feature>
<proteinExistence type="predicted"/>
<keyword evidence="3" id="KW-1185">Reference proteome</keyword>
<dbReference type="Proteomes" id="UP000313359">
    <property type="component" value="Unassembled WGS sequence"/>
</dbReference>
<organism evidence="2 3">
    <name type="scientific">Lentinus tigrinus ALCF2SS1-6</name>
    <dbReference type="NCBI Taxonomy" id="1328759"/>
    <lineage>
        <taxon>Eukaryota</taxon>
        <taxon>Fungi</taxon>
        <taxon>Dikarya</taxon>
        <taxon>Basidiomycota</taxon>
        <taxon>Agaricomycotina</taxon>
        <taxon>Agaricomycetes</taxon>
        <taxon>Polyporales</taxon>
        <taxon>Polyporaceae</taxon>
        <taxon>Lentinus</taxon>
    </lineage>
</organism>
<evidence type="ECO:0000313" key="3">
    <source>
        <dbReference type="Proteomes" id="UP000313359"/>
    </source>
</evidence>
<dbReference type="EMBL" id="ML122252">
    <property type="protein sequence ID" value="RPD65640.1"/>
    <property type="molecule type" value="Genomic_DNA"/>
</dbReference>
<feature type="transmembrane region" description="Helical" evidence="1">
    <location>
        <begin position="136"/>
        <end position="155"/>
    </location>
</feature>
<dbReference type="OrthoDB" id="3341077at2759"/>